<dbReference type="Gene3D" id="3.30.70.2970">
    <property type="entry name" value="Protein of unknown function (DUF541), domain 2"/>
    <property type="match status" value="1"/>
</dbReference>
<gene>
    <name evidence="3" type="ORF">ACD591_15355</name>
    <name evidence="2" type="ORF">FOE74_03985</name>
</gene>
<dbReference type="PANTHER" id="PTHR34387">
    <property type="entry name" value="SLR1258 PROTEIN"/>
    <property type="match status" value="1"/>
</dbReference>
<reference evidence="2 4" key="2">
    <citation type="submission" date="2019-09" db="EMBL/GenBank/DDBJ databases">
        <title>A bacterium isolated from glacier soil.</title>
        <authorList>
            <person name="Liu Q."/>
        </authorList>
    </citation>
    <scope>NUCLEOTIDE SEQUENCE [LARGE SCALE GENOMIC DNA]</scope>
    <source>
        <strain evidence="2 4">MDT1-10-3</strain>
    </source>
</reference>
<comment type="caution">
    <text evidence="2">The sequence shown here is derived from an EMBL/GenBank/DDBJ whole genome shotgun (WGS) entry which is preliminary data.</text>
</comment>
<name>A0A5M8QR14_9BACT</name>
<sequence>MKKLLSALLLFASSFASAQTIAPENRIVVMGQATVEAPADQVSFNIYLSSTDTLSLDKMYAEHKALESKIVRILKDLDIPSNKISYSLFSVGKRPSDAEKDEDRVWYFEGAQEISFTIDSLRAYAGIRDRLIREGIITFGSAFLSSKEEEMKKEVLAKAVQVAAEKAQVLAKAGNRKIKRVVKIADTDDNDPMFINYSNDTMYAAAAGASGREEGTLIEIPQSISLSATVKVTFQLK</sequence>
<organism evidence="2 4">
    <name type="scientific">Rufibacter glacialis</name>
    <dbReference type="NCBI Taxonomy" id="1259555"/>
    <lineage>
        <taxon>Bacteria</taxon>
        <taxon>Pseudomonadati</taxon>
        <taxon>Bacteroidota</taxon>
        <taxon>Cytophagia</taxon>
        <taxon>Cytophagales</taxon>
        <taxon>Hymenobacteraceae</taxon>
        <taxon>Rufibacter</taxon>
    </lineage>
</organism>
<dbReference type="InterPro" id="IPR007497">
    <property type="entry name" value="SIMPL/DUF541"/>
</dbReference>
<evidence type="ECO:0000313" key="4">
    <source>
        <dbReference type="Proteomes" id="UP000323866"/>
    </source>
</evidence>
<evidence type="ECO:0000313" key="5">
    <source>
        <dbReference type="Proteomes" id="UP001570846"/>
    </source>
</evidence>
<evidence type="ECO:0000313" key="2">
    <source>
        <dbReference type="EMBL" id="KAA6437671.1"/>
    </source>
</evidence>
<feature type="signal peptide" evidence="1">
    <location>
        <begin position="1"/>
        <end position="18"/>
    </location>
</feature>
<keyword evidence="5" id="KW-1185">Reference proteome</keyword>
<protein>
    <submittedName>
        <fullName evidence="2">DUF541 domain-containing protein</fullName>
    </submittedName>
    <submittedName>
        <fullName evidence="3">SIMPL domain-containing protein</fullName>
    </submittedName>
</protein>
<dbReference type="InterPro" id="IPR052022">
    <property type="entry name" value="26kDa_periplasmic_antigen"/>
</dbReference>
<proteinExistence type="predicted"/>
<dbReference type="Proteomes" id="UP001570846">
    <property type="component" value="Unassembled WGS sequence"/>
</dbReference>
<dbReference type="GO" id="GO:0006974">
    <property type="term" value="P:DNA damage response"/>
    <property type="evidence" value="ECO:0007669"/>
    <property type="project" value="TreeGrafter"/>
</dbReference>
<dbReference type="PANTHER" id="PTHR34387:SF2">
    <property type="entry name" value="SLR1258 PROTEIN"/>
    <property type="match status" value="1"/>
</dbReference>
<dbReference type="EMBL" id="VKKZ01000010">
    <property type="protein sequence ID" value="KAA6437671.1"/>
    <property type="molecule type" value="Genomic_DNA"/>
</dbReference>
<accession>A0A5M8QR14</accession>
<reference evidence="3 5" key="3">
    <citation type="submission" date="2024-08" db="EMBL/GenBank/DDBJ databases">
        <authorList>
            <person name="Wei W."/>
        </authorList>
    </citation>
    <scope>NUCLEOTIDE SEQUENCE [LARGE SCALE GENOMIC DNA]</scope>
    <source>
        <strain evidence="3 5">XU2</strain>
    </source>
</reference>
<dbReference type="RefSeq" id="WP_149097292.1">
    <property type="nucleotide sequence ID" value="NZ_BMMG01000001.1"/>
</dbReference>
<evidence type="ECO:0000313" key="3">
    <source>
        <dbReference type="EMBL" id="MFA1772675.1"/>
    </source>
</evidence>
<dbReference type="Proteomes" id="UP000323866">
    <property type="component" value="Unassembled WGS sequence"/>
</dbReference>
<dbReference type="AlphaFoldDB" id="A0A5M8QR14"/>
<dbReference type="Pfam" id="PF04402">
    <property type="entry name" value="SIMPL"/>
    <property type="match status" value="1"/>
</dbReference>
<dbReference type="Gene3D" id="3.30.110.170">
    <property type="entry name" value="Protein of unknown function (DUF541), domain 1"/>
    <property type="match status" value="1"/>
</dbReference>
<dbReference type="EMBL" id="JBGOGF010000008">
    <property type="protein sequence ID" value="MFA1772675.1"/>
    <property type="molecule type" value="Genomic_DNA"/>
</dbReference>
<keyword evidence="1" id="KW-0732">Signal</keyword>
<evidence type="ECO:0000256" key="1">
    <source>
        <dbReference type="SAM" id="SignalP"/>
    </source>
</evidence>
<reference evidence="2 4" key="1">
    <citation type="submission" date="2019-07" db="EMBL/GenBank/DDBJ databases">
        <authorList>
            <person name="Qu J.-H."/>
        </authorList>
    </citation>
    <scope>NUCLEOTIDE SEQUENCE [LARGE SCALE GENOMIC DNA]</scope>
    <source>
        <strain evidence="2 4">MDT1-10-3</strain>
    </source>
</reference>
<feature type="chain" id="PRO_5024307202" evidence="1">
    <location>
        <begin position="19"/>
        <end position="237"/>
    </location>
</feature>
<dbReference type="OrthoDB" id="851675at2"/>